<feature type="region of interest" description="Disordered" evidence="1">
    <location>
        <begin position="1"/>
        <end position="32"/>
    </location>
</feature>
<reference evidence="3" key="1">
    <citation type="submission" date="2016-01" db="EMBL/GenBank/DDBJ databases">
        <authorList>
            <person name="Peeters C."/>
        </authorList>
    </citation>
    <scope>NUCLEOTIDE SEQUENCE</scope>
    <source>
        <strain evidence="3">LMG 29320</strain>
    </source>
</reference>
<name>A0A158DGW5_9BURK</name>
<dbReference type="EMBL" id="FCNX02000015">
    <property type="protein sequence ID" value="SAK93486.1"/>
    <property type="molecule type" value="Genomic_DNA"/>
</dbReference>
<sequence length="67" mass="7726">MHNEAMTDLPTDRARSADDPRPLPPERPLPEDCCQSGCNPCIFDLYQEELARYRAALRAWEARHAEQ</sequence>
<protein>
    <recommendedName>
        <fullName evidence="2">Oxidoreductase-like domain-containing protein</fullName>
    </recommendedName>
</protein>
<keyword evidence="4" id="KW-1185">Reference proteome</keyword>
<dbReference type="Proteomes" id="UP000054903">
    <property type="component" value="Unassembled WGS sequence"/>
</dbReference>
<feature type="compositionally biased region" description="Basic and acidic residues" evidence="1">
    <location>
        <begin position="1"/>
        <end position="21"/>
    </location>
</feature>
<dbReference type="InterPro" id="IPR019180">
    <property type="entry name" value="Oxidoreductase-like_N"/>
</dbReference>
<dbReference type="PANTHER" id="PTHR21193:SF3">
    <property type="entry name" value="OXIDOREDUCTASE-LIKE DOMAIN-CONTAINING PROTEIN 1"/>
    <property type="match status" value="1"/>
</dbReference>
<dbReference type="PANTHER" id="PTHR21193">
    <property type="entry name" value="OXIDOREDUCTASE-LIKE DOMAIN-CONTAINING PROTEIN 1"/>
    <property type="match status" value="1"/>
</dbReference>
<gene>
    <name evidence="3" type="ORF">AWB77_05313</name>
</gene>
<evidence type="ECO:0000313" key="3">
    <source>
        <dbReference type="EMBL" id="SAK93486.1"/>
    </source>
</evidence>
<organism evidence="3 4">
    <name type="scientific">Caballeronia fortuita</name>
    <dbReference type="NCBI Taxonomy" id="1777138"/>
    <lineage>
        <taxon>Bacteria</taxon>
        <taxon>Pseudomonadati</taxon>
        <taxon>Pseudomonadota</taxon>
        <taxon>Betaproteobacteria</taxon>
        <taxon>Burkholderiales</taxon>
        <taxon>Burkholderiaceae</taxon>
        <taxon>Caballeronia</taxon>
    </lineage>
</organism>
<evidence type="ECO:0000259" key="2">
    <source>
        <dbReference type="Pfam" id="PF09791"/>
    </source>
</evidence>
<evidence type="ECO:0000256" key="1">
    <source>
        <dbReference type="SAM" id="MobiDB-lite"/>
    </source>
</evidence>
<feature type="domain" description="Oxidoreductase-like" evidence="2">
    <location>
        <begin position="22"/>
        <end position="61"/>
    </location>
</feature>
<dbReference type="InterPro" id="IPR039251">
    <property type="entry name" value="OXLD1"/>
</dbReference>
<dbReference type="AlphaFoldDB" id="A0A158DGW5"/>
<dbReference type="Pfam" id="PF09791">
    <property type="entry name" value="Oxidored-like"/>
    <property type="match status" value="1"/>
</dbReference>
<dbReference type="STRING" id="1777138.AWB77_05313"/>
<proteinExistence type="predicted"/>
<evidence type="ECO:0000313" key="4">
    <source>
        <dbReference type="Proteomes" id="UP000054903"/>
    </source>
</evidence>
<accession>A0A158DGW5</accession>
<comment type="caution">
    <text evidence="3">The sequence shown here is derived from an EMBL/GenBank/DDBJ whole genome shotgun (WGS) entry which is preliminary data.</text>
</comment>